<feature type="transmembrane region" description="Helical" evidence="7">
    <location>
        <begin position="780"/>
        <end position="798"/>
    </location>
</feature>
<comment type="subcellular location">
    <subcellularLocation>
        <location evidence="1">Cell membrane</location>
        <topology evidence="1">Multi-pass membrane protein</topology>
    </subcellularLocation>
</comment>
<evidence type="ECO:0000256" key="1">
    <source>
        <dbReference type="ARBA" id="ARBA00004651"/>
    </source>
</evidence>
<feature type="transmembrane region" description="Helical" evidence="7">
    <location>
        <begin position="876"/>
        <end position="894"/>
    </location>
</feature>
<name>A0ABT6P9Y8_9BACT</name>
<dbReference type="Gene3D" id="1.20.1640.10">
    <property type="entry name" value="Multidrug efflux transporter AcrB transmembrane domain"/>
    <property type="match status" value="2"/>
</dbReference>
<feature type="transmembrane region" description="Helical" evidence="7">
    <location>
        <begin position="392"/>
        <end position="410"/>
    </location>
</feature>
<proteinExistence type="predicted"/>
<dbReference type="Proteomes" id="UP001160301">
    <property type="component" value="Unassembled WGS sequence"/>
</dbReference>
<keyword evidence="5 7" id="KW-0472">Membrane</keyword>
<dbReference type="InterPro" id="IPR050545">
    <property type="entry name" value="Mycobact_MmpL"/>
</dbReference>
<feature type="domain" description="SSD" evidence="8">
    <location>
        <begin position="241"/>
        <end position="363"/>
    </location>
</feature>
<feature type="transmembrane region" description="Helical" evidence="7">
    <location>
        <begin position="835"/>
        <end position="855"/>
    </location>
</feature>
<sequence>MQAFAQFIVRRTTAWAIVLVVLLLSLASLFFASRVDRDDDVLSFLPRENPEVGVFYDVSKRFGSLDIALVGISTDDALAPEFLTRLRDLTKRLNETDGVGYAMTLTNMDDFVADPQKGGITNDYLVGKIPETPEERAALREKVLSLDHVVGNLISADGKSALLYCFAAHGADQKVLAQKVRAAVEEAFPREAKFWGGAPFISTYIYGVTQDDMRRLAPWAVLVIVLITVLSFRDVIGAGLALLSTALAIVMSLGLMGALGVPVDVILGSLPVILFALGSAYAVHILSRYYALAHEHDRETALVRTLCEMGPPVLASGLMTVAGLLSFLLMDIAPLRTFGVFAAVGILITLALSLTFVPAVAYLVKLKGRPAAKGGVARLHAWLCTLPQRRRALVGAAVGALALGSALFVGKIESRMDNAAFFSKNSPPDQAEAFLRDGFGGSLFVQIQVEGDMTDPVVLREIQALADRLVVLPHVSSVNHVGAVVAQINEAMEGDRRIPDTAAKVKLLYGFLEGKKAVTQLVTDDRKKALLQVKLDTSVASETEPVLETIREVAGKAITTTYTVAEAKGARKDEVAARVRSLAAARMRAVGKAFGAPMPEQADLEARLATPAKADASEATRAALTRFLGSEECSVELEGATTIDKVARALTALGARPDETKLAEVIAVALDKPVGDTLVTDLADTVDRPLEEIWRRSEAMARAKQLAVEAKIAAPAGAKGERFYAAIAAAWMDLDVPALALPPAAGAEPSASGEQKLAVAVTGLPVMHAGLSRSVASNHWKSLFFALGFVLLLMVGLFRSFWSGLLGVLPIMLTMAVIYGGMGVLGVPLDIGTSMLPSLIIGAGVDYAVHLMVAWNASEKSSLAEAATTAARRAGPAIWMSAWMVAAGFFVLTLGEARPLKNVGGLTAAAMVAAALATMLVIPLFARKTRYYGDGTRIPSAAPASDASDAVLDTSTSPSLNERGSR</sequence>
<feature type="compositionally biased region" description="Low complexity" evidence="6">
    <location>
        <begin position="941"/>
        <end position="950"/>
    </location>
</feature>
<feature type="transmembrane region" description="Helical" evidence="7">
    <location>
        <begin position="906"/>
        <end position="926"/>
    </location>
</feature>
<evidence type="ECO:0000256" key="3">
    <source>
        <dbReference type="ARBA" id="ARBA00022692"/>
    </source>
</evidence>
<feature type="transmembrane region" description="Helical" evidence="7">
    <location>
        <begin position="805"/>
        <end position="829"/>
    </location>
</feature>
<feature type="domain" description="SSD" evidence="8">
    <location>
        <begin position="804"/>
        <end position="931"/>
    </location>
</feature>
<keyword evidence="2" id="KW-1003">Cell membrane</keyword>
<dbReference type="InterPro" id="IPR004869">
    <property type="entry name" value="MMPL_dom"/>
</dbReference>
<evidence type="ECO:0000256" key="6">
    <source>
        <dbReference type="SAM" id="MobiDB-lite"/>
    </source>
</evidence>
<gene>
    <name evidence="9" type="ORF">QHF89_48240</name>
</gene>
<feature type="region of interest" description="Disordered" evidence="6">
    <location>
        <begin position="941"/>
        <end position="966"/>
    </location>
</feature>
<evidence type="ECO:0000313" key="9">
    <source>
        <dbReference type="EMBL" id="MDI1437393.1"/>
    </source>
</evidence>
<dbReference type="SUPFAM" id="SSF82866">
    <property type="entry name" value="Multidrug efflux transporter AcrB transmembrane domain"/>
    <property type="match status" value="2"/>
</dbReference>
<dbReference type="PROSITE" id="PS50156">
    <property type="entry name" value="SSD"/>
    <property type="match status" value="2"/>
</dbReference>
<evidence type="ECO:0000256" key="4">
    <source>
        <dbReference type="ARBA" id="ARBA00022989"/>
    </source>
</evidence>
<feature type="transmembrane region" description="Helical" evidence="7">
    <location>
        <begin position="338"/>
        <end position="364"/>
    </location>
</feature>
<keyword evidence="3 7" id="KW-0812">Transmembrane</keyword>
<dbReference type="RefSeq" id="WP_136972320.1">
    <property type="nucleotide sequence ID" value="NZ_JARZHI010000123.1"/>
</dbReference>
<comment type="caution">
    <text evidence="9">The sequence shown here is derived from an EMBL/GenBank/DDBJ whole genome shotgun (WGS) entry which is preliminary data.</text>
</comment>
<keyword evidence="10" id="KW-1185">Reference proteome</keyword>
<feature type="compositionally biased region" description="Polar residues" evidence="6">
    <location>
        <begin position="953"/>
        <end position="966"/>
    </location>
</feature>
<dbReference type="PANTHER" id="PTHR33406">
    <property type="entry name" value="MEMBRANE PROTEIN MJ1562-RELATED"/>
    <property type="match status" value="1"/>
</dbReference>
<feature type="transmembrane region" description="Helical" evidence="7">
    <location>
        <begin position="216"/>
        <end position="232"/>
    </location>
</feature>
<dbReference type="InterPro" id="IPR000731">
    <property type="entry name" value="SSD"/>
</dbReference>
<protein>
    <submittedName>
        <fullName evidence="9">MMPL family transporter</fullName>
    </submittedName>
</protein>
<evidence type="ECO:0000259" key="8">
    <source>
        <dbReference type="PROSITE" id="PS50156"/>
    </source>
</evidence>
<evidence type="ECO:0000313" key="10">
    <source>
        <dbReference type="Proteomes" id="UP001160301"/>
    </source>
</evidence>
<evidence type="ECO:0000256" key="7">
    <source>
        <dbReference type="SAM" id="Phobius"/>
    </source>
</evidence>
<dbReference type="PANTHER" id="PTHR33406:SF12">
    <property type="entry name" value="BLR2997 PROTEIN"/>
    <property type="match status" value="1"/>
</dbReference>
<evidence type="ECO:0000256" key="5">
    <source>
        <dbReference type="ARBA" id="ARBA00023136"/>
    </source>
</evidence>
<feature type="transmembrane region" description="Helical" evidence="7">
    <location>
        <begin position="265"/>
        <end position="291"/>
    </location>
</feature>
<feature type="transmembrane region" description="Helical" evidence="7">
    <location>
        <begin position="239"/>
        <end position="259"/>
    </location>
</feature>
<dbReference type="Pfam" id="PF03176">
    <property type="entry name" value="MMPL"/>
    <property type="match status" value="2"/>
</dbReference>
<accession>A0ABT6P9Y8</accession>
<keyword evidence="4 7" id="KW-1133">Transmembrane helix</keyword>
<organism evidence="9 10">
    <name type="scientific">Polyangium sorediatum</name>
    <dbReference type="NCBI Taxonomy" id="889274"/>
    <lineage>
        <taxon>Bacteria</taxon>
        <taxon>Pseudomonadati</taxon>
        <taxon>Myxococcota</taxon>
        <taxon>Polyangia</taxon>
        <taxon>Polyangiales</taxon>
        <taxon>Polyangiaceae</taxon>
        <taxon>Polyangium</taxon>
    </lineage>
</organism>
<feature type="transmembrane region" description="Helical" evidence="7">
    <location>
        <begin position="312"/>
        <end position="332"/>
    </location>
</feature>
<reference evidence="9 10" key="1">
    <citation type="submission" date="2023-04" db="EMBL/GenBank/DDBJ databases">
        <title>The genome sequence of Polyangium sorediatum DSM14670.</title>
        <authorList>
            <person name="Zhang X."/>
        </authorList>
    </citation>
    <scope>NUCLEOTIDE SEQUENCE [LARGE SCALE GENOMIC DNA]</scope>
    <source>
        <strain evidence="9 10">DSM 14670</strain>
    </source>
</reference>
<evidence type="ECO:0000256" key="2">
    <source>
        <dbReference type="ARBA" id="ARBA00022475"/>
    </source>
</evidence>
<dbReference type="EMBL" id="JARZHI010000123">
    <property type="protein sequence ID" value="MDI1437393.1"/>
    <property type="molecule type" value="Genomic_DNA"/>
</dbReference>